<comment type="caution">
    <text evidence="1">The sequence shown here is derived from an EMBL/GenBank/DDBJ whole genome shotgun (WGS) entry which is preliminary data.</text>
</comment>
<sequence>MTFRGEPFDIHVISDGAVMPYIQDAYYDNVVLLPPEVRLVHLSWMANDGLEGAPSIGRVLIEVAIPSAAILSPRGRMNAASAFPLFFETNSSAPRHLLTVISAAFLAIFEETANLPATKSYPIPSSQPPSHLSKLSVPRGRPAGVIGGNSAGTRCNEAALEIVREQRNERVIGIGNELSTA</sequence>
<keyword evidence="2" id="KW-1185">Reference proteome</keyword>
<evidence type="ECO:0000313" key="1">
    <source>
        <dbReference type="EMBL" id="KAK2158069.1"/>
    </source>
</evidence>
<evidence type="ECO:0000313" key="2">
    <source>
        <dbReference type="Proteomes" id="UP001208570"/>
    </source>
</evidence>
<dbReference type="EMBL" id="JAODUP010000178">
    <property type="protein sequence ID" value="KAK2158069.1"/>
    <property type="molecule type" value="Genomic_DNA"/>
</dbReference>
<dbReference type="Proteomes" id="UP001208570">
    <property type="component" value="Unassembled WGS sequence"/>
</dbReference>
<organism evidence="1 2">
    <name type="scientific">Paralvinella palmiformis</name>
    <dbReference type="NCBI Taxonomy" id="53620"/>
    <lineage>
        <taxon>Eukaryota</taxon>
        <taxon>Metazoa</taxon>
        <taxon>Spiralia</taxon>
        <taxon>Lophotrochozoa</taxon>
        <taxon>Annelida</taxon>
        <taxon>Polychaeta</taxon>
        <taxon>Sedentaria</taxon>
        <taxon>Canalipalpata</taxon>
        <taxon>Terebellida</taxon>
        <taxon>Terebelliformia</taxon>
        <taxon>Alvinellidae</taxon>
        <taxon>Paralvinella</taxon>
    </lineage>
</organism>
<accession>A0AAD9JRY2</accession>
<name>A0AAD9JRY2_9ANNE</name>
<dbReference type="AlphaFoldDB" id="A0AAD9JRY2"/>
<reference evidence="1" key="1">
    <citation type="journal article" date="2023" name="Mol. Biol. Evol.">
        <title>Third-Generation Sequencing Reveals the Adaptive Role of the Epigenome in Three Deep-Sea Polychaetes.</title>
        <authorList>
            <person name="Perez M."/>
            <person name="Aroh O."/>
            <person name="Sun Y."/>
            <person name="Lan Y."/>
            <person name="Juniper S.K."/>
            <person name="Young C.R."/>
            <person name="Angers B."/>
            <person name="Qian P.Y."/>
        </authorList>
    </citation>
    <scope>NUCLEOTIDE SEQUENCE</scope>
    <source>
        <strain evidence="1">P08H-3</strain>
    </source>
</reference>
<protein>
    <submittedName>
        <fullName evidence="1">Uncharacterized protein</fullName>
    </submittedName>
</protein>
<gene>
    <name evidence="1" type="ORF">LSH36_178g06036</name>
</gene>
<proteinExistence type="predicted"/>